<dbReference type="InterPro" id="IPR036390">
    <property type="entry name" value="WH_DNA-bd_sf"/>
</dbReference>
<dbReference type="PANTHER" id="PTHR30419">
    <property type="entry name" value="HTH-TYPE TRANSCRIPTIONAL REGULATOR YBHD"/>
    <property type="match status" value="1"/>
</dbReference>
<dbReference type="PROSITE" id="PS50931">
    <property type="entry name" value="HTH_LYSR"/>
    <property type="match status" value="1"/>
</dbReference>
<sequence>MQVESFRVFRDLVETRSFSRSASLNGITQSAVSQQLRSIEVRLRVPLLERTSKQFALTREGQLLYEASREIIGYYQRFQHQLEEMRNIISGTIRLVAVPSLGLHELPPYIKDFLKAFPQVKIQVDYRRSNEVYESVAEGEADVGFVAFPSPRKGLKVETFKKDALHIICAAGHPLLKKGPIHLPDLAQSKIVSLAPEMPTRQGLDRILAARGLKFHPMMEFDNVETLKQAVEINAGIAFLPASAISSELAKGSLAILPHQGPEIVRPLGIVSRASRMVSPAVKRFLKALKTPRESSSVSPAEPALSIPS</sequence>
<name>A0A0R2RPN2_9BACT</name>
<dbReference type="InterPro" id="IPR050950">
    <property type="entry name" value="HTH-type_LysR_regulators"/>
</dbReference>
<dbReference type="Gene3D" id="3.40.190.290">
    <property type="match status" value="1"/>
</dbReference>
<gene>
    <name evidence="6" type="ORF">ABR82_08425</name>
</gene>
<dbReference type="Gene3D" id="1.10.10.10">
    <property type="entry name" value="Winged helix-like DNA-binding domain superfamily/Winged helix DNA-binding domain"/>
    <property type="match status" value="1"/>
</dbReference>
<dbReference type="CDD" id="cd05466">
    <property type="entry name" value="PBP2_LTTR_substrate"/>
    <property type="match status" value="1"/>
</dbReference>
<evidence type="ECO:0000259" key="5">
    <source>
        <dbReference type="PROSITE" id="PS50931"/>
    </source>
</evidence>
<dbReference type="InterPro" id="IPR000847">
    <property type="entry name" value="LysR_HTH_N"/>
</dbReference>
<keyword evidence="3" id="KW-0238">DNA-binding</keyword>
<proteinExistence type="inferred from homology"/>
<keyword evidence="2" id="KW-0805">Transcription regulation</keyword>
<evidence type="ECO:0000313" key="7">
    <source>
        <dbReference type="Proteomes" id="UP000051269"/>
    </source>
</evidence>
<evidence type="ECO:0000313" key="6">
    <source>
        <dbReference type="EMBL" id="KRO62768.1"/>
    </source>
</evidence>
<evidence type="ECO:0000256" key="4">
    <source>
        <dbReference type="ARBA" id="ARBA00023163"/>
    </source>
</evidence>
<comment type="similarity">
    <text evidence="1">Belongs to the LysR transcriptional regulatory family.</text>
</comment>
<dbReference type="SUPFAM" id="SSF53850">
    <property type="entry name" value="Periplasmic binding protein-like II"/>
    <property type="match status" value="1"/>
</dbReference>
<dbReference type="Pfam" id="PF00126">
    <property type="entry name" value="HTH_1"/>
    <property type="match status" value="1"/>
</dbReference>
<evidence type="ECO:0000256" key="2">
    <source>
        <dbReference type="ARBA" id="ARBA00023015"/>
    </source>
</evidence>
<dbReference type="Pfam" id="PF03466">
    <property type="entry name" value="LysR_substrate"/>
    <property type="match status" value="1"/>
</dbReference>
<dbReference type="EMBL" id="LIBO01000036">
    <property type="protein sequence ID" value="KRO62768.1"/>
    <property type="molecule type" value="Genomic_DNA"/>
</dbReference>
<evidence type="ECO:0000256" key="1">
    <source>
        <dbReference type="ARBA" id="ARBA00009437"/>
    </source>
</evidence>
<dbReference type="InterPro" id="IPR005119">
    <property type="entry name" value="LysR_subst-bd"/>
</dbReference>
<reference evidence="6 7" key="1">
    <citation type="submission" date="2015-10" db="EMBL/GenBank/DDBJ databases">
        <title>Metagenome-Assembled Genomes uncover a global brackish microbiome.</title>
        <authorList>
            <person name="Hugerth L.W."/>
            <person name="Larsson J."/>
            <person name="Alneberg J."/>
            <person name="Lindh M.V."/>
            <person name="Legrand C."/>
            <person name="Pinhassi J."/>
            <person name="Andersson A.F."/>
        </authorList>
    </citation>
    <scope>NUCLEOTIDE SEQUENCE [LARGE SCALE GENOMIC DNA]</scope>
    <source>
        <strain evidence="6">BACL18 MAG-120507-bin52</strain>
    </source>
</reference>
<organism evidence="6 7">
    <name type="scientific">Verrucomicrobia subdivision 6 bacterium BACL9 MAG-120507-bin52</name>
    <dbReference type="NCBI Taxonomy" id="1655590"/>
    <lineage>
        <taxon>Bacteria</taxon>
        <taxon>Pseudomonadati</taxon>
        <taxon>Verrucomicrobiota</taxon>
        <taxon>Verrucomicrobiia</taxon>
        <taxon>Verrucomicrobiales</taxon>
        <taxon>Verrucomicrobia subdivision 6</taxon>
    </lineage>
</organism>
<protein>
    <submittedName>
        <fullName evidence="6">LysR family transcriptional regulator</fullName>
    </submittedName>
</protein>
<dbReference type="GO" id="GO:0003700">
    <property type="term" value="F:DNA-binding transcription factor activity"/>
    <property type="evidence" value="ECO:0007669"/>
    <property type="project" value="InterPro"/>
</dbReference>
<comment type="caution">
    <text evidence="6">The sequence shown here is derived from an EMBL/GenBank/DDBJ whole genome shotgun (WGS) entry which is preliminary data.</text>
</comment>
<accession>A0A0R2RPN2</accession>
<keyword evidence="4" id="KW-0804">Transcription</keyword>
<dbReference type="PANTHER" id="PTHR30419:SF8">
    <property type="entry name" value="NITROGEN ASSIMILATION TRANSCRIPTIONAL ACTIVATOR-RELATED"/>
    <property type="match status" value="1"/>
</dbReference>
<feature type="domain" description="HTH lysR-type" evidence="5">
    <location>
        <begin position="1"/>
        <end position="58"/>
    </location>
</feature>
<dbReference type="SUPFAM" id="SSF46785">
    <property type="entry name" value="Winged helix' DNA-binding domain"/>
    <property type="match status" value="1"/>
</dbReference>
<dbReference type="InterPro" id="IPR036388">
    <property type="entry name" value="WH-like_DNA-bd_sf"/>
</dbReference>
<evidence type="ECO:0000256" key="3">
    <source>
        <dbReference type="ARBA" id="ARBA00023125"/>
    </source>
</evidence>
<dbReference type="AlphaFoldDB" id="A0A0R2RPN2"/>
<dbReference type="Proteomes" id="UP000051269">
    <property type="component" value="Unassembled WGS sequence"/>
</dbReference>
<dbReference type="GO" id="GO:0003677">
    <property type="term" value="F:DNA binding"/>
    <property type="evidence" value="ECO:0007669"/>
    <property type="project" value="UniProtKB-KW"/>
</dbReference>
<dbReference type="GO" id="GO:0005829">
    <property type="term" value="C:cytosol"/>
    <property type="evidence" value="ECO:0007669"/>
    <property type="project" value="TreeGrafter"/>
</dbReference>